<dbReference type="Proteomes" id="UP000763484">
    <property type="component" value="Unassembled WGS sequence"/>
</dbReference>
<sequence>MSEEENEVELRCTIELMARPKEAAVDSLKKILATAEENGKKLRIYNEVYSEPKELEKDFYSVYVTFNVSSDIESLFNFILDYAPSTIEVIKPEKVDLPISSLQTLLNDISGRLNEMDQTIKVYSASNVLLQNENSELKKKLNITDENKK</sequence>
<protein>
    <submittedName>
        <fullName evidence="1">Uncharacterized protein</fullName>
    </submittedName>
</protein>
<proteinExistence type="predicted"/>
<comment type="caution">
    <text evidence="1">The sequence shown here is derived from an EMBL/GenBank/DDBJ whole genome shotgun (WGS) entry which is preliminary data.</text>
</comment>
<evidence type="ECO:0000313" key="2">
    <source>
        <dbReference type="Proteomes" id="UP000763484"/>
    </source>
</evidence>
<gene>
    <name evidence="1" type="ORF">IHE50_01215</name>
</gene>
<reference evidence="1 2" key="1">
    <citation type="submission" date="2020-09" db="EMBL/GenBank/DDBJ databases">
        <title>Genomic characterization of a novel Parvarchaeota family in acid mine drainage sediments.</title>
        <authorList>
            <person name="Luo Z.-H."/>
        </authorList>
    </citation>
    <scope>NUCLEOTIDE SEQUENCE [LARGE SCALE GENOMIC DNA]</scope>
    <source>
        <strain evidence="1">TL1-5_bins.178</strain>
    </source>
</reference>
<dbReference type="EMBL" id="JADFAQ010000018">
    <property type="protein sequence ID" value="MBE5728020.1"/>
    <property type="molecule type" value="Genomic_DNA"/>
</dbReference>
<evidence type="ECO:0000313" key="1">
    <source>
        <dbReference type="EMBL" id="MBE5728020.1"/>
    </source>
</evidence>
<dbReference type="AlphaFoldDB" id="A0A8T3UU41"/>
<organism evidence="1 2">
    <name type="scientific">Candidatus Acidifodinimicrobium mancum</name>
    <dbReference type="NCBI Taxonomy" id="2898728"/>
    <lineage>
        <taxon>Archaea</taxon>
        <taxon>Candidatus Parvarchaeota</taxon>
        <taxon>Candidatus Acidifodinimicrobiaceae</taxon>
        <taxon>Candidatus Acidifodinimicrobium</taxon>
    </lineage>
</organism>
<name>A0A8T3UU41_9ARCH</name>
<accession>A0A8T3UU41</accession>